<gene>
    <name evidence="2" type="ORF">LITE_LOCUS24735</name>
</gene>
<evidence type="ECO:0000256" key="1">
    <source>
        <dbReference type="SAM" id="MobiDB-lite"/>
    </source>
</evidence>
<name>A0AAV0LPQ3_9ROSI</name>
<feature type="compositionally biased region" description="Pro residues" evidence="1">
    <location>
        <begin position="68"/>
        <end position="77"/>
    </location>
</feature>
<feature type="compositionally biased region" description="Low complexity" evidence="1">
    <location>
        <begin position="45"/>
        <end position="63"/>
    </location>
</feature>
<proteinExistence type="predicted"/>
<feature type="compositionally biased region" description="Polar residues" evidence="1">
    <location>
        <begin position="25"/>
        <end position="43"/>
    </location>
</feature>
<dbReference type="Proteomes" id="UP001154282">
    <property type="component" value="Unassembled WGS sequence"/>
</dbReference>
<accession>A0AAV0LPQ3</accession>
<feature type="compositionally biased region" description="Basic and acidic residues" evidence="1">
    <location>
        <begin position="1"/>
        <end position="12"/>
    </location>
</feature>
<organism evidence="2 3">
    <name type="scientific">Linum tenue</name>
    <dbReference type="NCBI Taxonomy" id="586396"/>
    <lineage>
        <taxon>Eukaryota</taxon>
        <taxon>Viridiplantae</taxon>
        <taxon>Streptophyta</taxon>
        <taxon>Embryophyta</taxon>
        <taxon>Tracheophyta</taxon>
        <taxon>Spermatophyta</taxon>
        <taxon>Magnoliopsida</taxon>
        <taxon>eudicotyledons</taxon>
        <taxon>Gunneridae</taxon>
        <taxon>Pentapetalae</taxon>
        <taxon>rosids</taxon>
        <taxon>fabids</taxon>
        <taxon>Malpighiales</taxon>
        <taxon>Linaceae</taxon>
        <taxon>Linum</taxon>
    </lineage>
</organism>
<evidence type="ECO:0000313" key="3">
    <source>
        <dbReference type="Proteomes" id="UP001154282"/>
    </source>
</evidence>
<dbReference type="AlphaFoldDB" id="A0AAV0LPQ3"/>
<dbReference type="EMBL" id="CAMGYJ010000006">
    <property type="protein sequence ID" value="CAI0435525.1"/>
    <property type="molecule type" value="Genomic_DNA"/>
</dbReference>
<evidence type="ECO:0000313" key="2">
    <source>
        <dbReference type="EMBL" id="CAI0435525.1"/>
    </source>
</evidence>
<reference evidence="2" key="1">
    <citation type="submission" date="2022-08" db="EMBL/GenBank/DDBJ databases">
        <authorList>
            <person name="Gutierrez-Valencia J."/>
        </authorList>
    </citation>
    <scope>NUCLEOTIDE SEQUENCE</scope>
</reference>
<sequence>MRSRESLAKGIHESIGLRGTDESTKPQQPGIATTPQHFSTLSPTAARPKVAAAPALRRPSSFPREPPEFQPPSAWPY</sequence>
<comment type="caution">
    <text evidence="2">The sequence shown here is derived from an EMBL/GenBank/DDBJ whole genome shotgun (WGS) entry which is preliminary data.</text>
</comment>
<keyword evidence="3" id="KW-1185">Reference proteome</keyword>
<feature type="region of interest" description="Disordered" evidence="1">
    <location>
        <begin position="1"/>
        <end position="77"/>
    </location>
</feature>
<protein>
    <submittedName>
        <fullName evidence="2">Uncharacterized protein</fullName>
    </submittedName>
</protein>